<gene>
    <name evidence="10" type="ORF">SAMN00777080_4256</name>
</gene>
<dbReference type="Proteomes" id="UP000192333">
    <property type="component" value="Chromosome I"/>
</dbReference>
<sequence>MVKTWDSDNPLKQWQRIANNNENRKNMNSKSNKTYEVQKPEEDWKKELDPESYHVLREKGTERAFTGEYYLNKKTGIYECKACGNEIFHSSAKYDSGCGWPSFTVPVRPEAIEVKMDYSHFMVREEILCAKCGGHLGHRFPDGPKDQGGIRYCINSLSMGFKENG</sequence>
<evidence type="ECO:0000256" key="6">
    <source>
        <dbReference type="ARBA" id="ARBA00023002"/>
    </source>
</evidence>
<evidence type="ECO:0000256" key="2">
    <source>
        <dbReference type="ARBA" id="ARBA00007174"/>
    </source>
</evidence>
<evidence type="ECO:0000256" key="4">
    <source>
        <dbReference type="ARBA" id="ARBA00022723"/>
    </source>
</evidence>
<evidence type="ECO:0000256" key="1">
    <source>
        <dbReference type="ARBA" id="ARBA00001947"/>
    </source>
</evidence>
<comment type="catalytic activity">
    <reaction evidence="7">
        <text>L-methionyl-[protein] + [thioredoxin]-disulfide + H2O = L-methionyl-(R)-S-oxide-[protein] + [thioredoxin]-dithiol</text>
        <dbReference type="Rhea" id="RHEA:24164"/>
        <dbReference type="Rhea" id="RHEA-COMP:10698"/>
        <dbReference type="Rhea" id="RHEA-COMP:10700"/>
        <dbReference type="Rhea" id="RHEA-COMP:12313"/>
        <dbReference type="Rhea" id="RHEA-COMP:12314"/>
        <dbReference type="ChEBI" id="CHEBI:15377"/>
        <dbReference type="ChEBI" id="CHEBI:16044"/>
        <dbReference type="ChEBI" id="CHEBI:29950"/>
        <dbReference type="ChEBI" id="CHEBI:45764"/>
        <dbReference type="ChEBI" id="CHEBI:50058"/>
        <dbReference type="EC" id="1.8.4.12"/>
    </reaction>
</comment>
<dbReference type="NCBIfam" id="TIGR00357">
    <property type="entry name" value="peptide-methionine (R)-S-oxide reductase MsrB"/>
    <property type="match status" value="1"/>
</dbReference>
<dbReference type="SUPFAM" id="SSF51316">
    <property type="entry name" value="Mss4-like"/>
    <property type="match status" value="1"/>
</dbReference>
<keyword evidence="4" id="KW-0479">Metal-binding</keyword>
<keyword evidence="5" id="KW-0862">Zinc</keyword>
<accession>A0A1W2H9N7</accession>
<evidence type="ECO:0000256" key="3">
    <source>
        <dbReference type="ARBA" id="ARBA00012499"/>
    </source>
</evidence>
<comment type="similarity">
    <text evidence="2">Belongs to the MsrB Met sulfoxide reductase family.</text>
</comment>
<evidence type="ECO:0000313" key="10">
    <source>
        <dbReference type="EMBL" id="SMD45599.1"/>
    </source>
</evidence>
<proteinExistence type="inferred from homology"/>
<dbReference type="InterPro" id="IPR011057">
    <property type="entry name" value="Mss4-like_sf"/>
</dbReference>
<dbReference type="PROSITE" id="PS51790">
    <property type="entry name" value="MSRB"/>
    <property type="match status" value="1"/>
</dbReference>
<dbReference type="PANTHER" id="PTHR10173">
    <property type="entry name" value="METHIONINE SULFOXIDE REDUCTASE"/>
    <property type="match status" value="1"/>
</dbReference>
<dbReference type="GO" id="GO:0006979">
    <property type="term" value="P:response to oxidative stress"/>
    <property type="evidence" value="ECO:0007669"/>
    <property type="project" value="InterPro"/>
</dbReference>
<dbReference type="PANTHER" id="PTHR10173:SF52">
    <property type="entry name" value="METHIONINE-R-SULFOXIDE REDUCTASE B1"/>
    <property type="match status" value="1"/>
</dbReference>
<dbReference type="InterPro" id="IPR028427">
    <property type="entry name" value="Met_Sox_Rdtase_MsrB"/>
</dbReference>
<feature type="domain" description="MsrB" evidence="9">
    <location>
        <begin position="41"/>
        <end position="164"/>
    </location>
</feature>
<evidence type="ECO:0000256" key="8">
    <source>
        <dbReference type="SAM" id="MobiDB-lite"/>
    </source>
</evidence>
<protein>
    <recommendedName>
        <fullName evidence="3">peptide-methionine (R)-S-oxide reductase</fullName>
        <ecNumber evidence="3">1.8.4.12</ecNumber>
    </recommendedName>
</protein>
<organism evidence="10 11">
    <name type="scientific">Aquiflexum balticum DSM 16537</name>
    <dbReference type="NCBI Taxonomy" id="758820"/>
    <lineage>
        <taxon>Bacteria</taxon>
        <taxon>Pseudomonadati</taxon>
        <taxon>Bacteroidota</taxon>
        <taxon>Cytophagia</taxon>
        <taxon>Cytophagales</taxon>
        <taxon>Cyclobacteriaceae</taxon>
        <taxon>Aquiflexum</taxon>
    </lineage>
</organism>
<evidence type="ECO:0000313" key="11">
    <source>
        <dbReference type="Proteomes" id="UP000192333"/>
    </source>
</evidence>
<comment type="cofactor">
    <cofactor evidence="1">
        <name>Zn(2+)</name>
        <dbReference type="ChEBI" id="CHEBI:29105"/>
    </cofactor>
</comment>
<evidence type="ECO:0000256" key="5">
    <source>
        <dbReference type="ARBA" id="ARBA00022833"/>
    </source>
</evidence>
<reference evidence="11" key="1">
    <citation type="submission" date="2017-04" db="EMBL/GenBank/DDBJ databases">
        <authorList>
            <person name="Varghese N."/>
            <person name="Submissions S."/>
        </authorList>
    </citation>
    <scope>NUCLEOTIDE SEQUENCE [LARGE SCALE GENOMIC DNA]</scope>
    <source>
        <strain evidence="11">DSM 16537</strain>
    </source>
</reference>
<dbReference type="GO" id="GO:0005737">
    <property type="term" value="C:cytoplasm"/>
    <property type="evidence" value="ECO:0007669"/>
    <property type="project" value="TreeGrafter"/>
</dbReference>
<feature type="region of interest" description="Disordered" evidence="8">
    <location>
        <begin position="1"/>
        <end position="42"/>
    </location>
</feature>
<dbReference type="STRING" id="758820.SAMN00777080_4256"/>
<dbReference type="GO" id="GO:0046872">
    <property type="term" value="F:metal ion binding"/>
    <property type="evidence" value="ECO:0007669"/>
    <property type="project" value="UniProtKB-KW"/>
</dbReference>
<keyword evidence="11" id="KW-1185">Reference proteome</keyword>
<evidence type="ECO:0000256" key="7">
    <source>
        <dbReference type="ARBA" id="ARBA00048488"/>
    </source>
</evidence>
<dbReference type="EC" id="1.8.4.12" evidence="3"/>
<dbReference type="FunFam" id="2.170.150.20:FF:000001">
    <property type="entry name" value="Peptide methionine sulfoxide reductase MsrB"/>
    <property type="match status" value="1"/>
</dbReference>
<dbReference type="Pfam" id="PF01641">
    <property type="entry name" value="SelR"/>
    <property type="match status" value="1"/>
</dbReference>
<dbReference type="GO" id="GO:0033743">
    <property type="term" value="F:peptide-methionine (R)-S-oxide reductase activity"/>
    <property type="evidence" value="ECO:0007669"/>
    <property type="project" value="UniProtKB-EC"/>
</dbReference>
<evidence type="ECO:0000259" key="9">
    <source>
        <dbReference type="PROSITE" id="PS51790"/>
    </source>
</evidence>
<dbReference type="Gene3D" id="2.170.150.20">
    <property type="entry name" value="Peptide methionine sulfoxide reductase"/>
    <property type="match status" value="1"/>
</dbReference>
<dbReference type="GO" id="GO:0030091">
    <property type="term" value="P:protein repair"/>
    <property type="evidence" value="ECO:0007669"/>
    <property type="project" value="InterPro"/>
</dbReference>
<dbReference type="InterPro" id="IPR002579">
    <property type="entry name" value="Met_Sox_Rdtase_MsrB_dom"/>
</dbReference>
<keyword evidence="6" id="KW-0560">Oxidoreductase</keyword>
<dbReference type="EMBL" id="LT838813">
    <property type="protein sequence ID" value="SMD45599.1"/>
    <property type="molecule type" value="Genomic_DNA"/>
</dbReference>
<name>A0A1W2H9N7_9BACT</name>
<dbReference type="AlphaFoldDB" id="A0A1W2H9N7"/>